<accession>A0A832I3E7</accession>
<feature type="domain" description="FlgD/Vpr Ig-like" evidence="1">
    <location>
        <begin position="735"/>
        <end position="786"/>
    </location>
</feature>
<evidence type="ECO:0000259" key="1">
    <source>
        <dbReference type="Pfam" id="PF13860"/>
    </source>
</evidence>
<reference evidence="2" key="1">
    <citation type="journal article" date="2020" name="mSystems">
        <title>Genome- and Community-Level Interaction Insights into Carbon Utilization and Element Cycling Functions of Hydrothermarchaeota in Hydrothermal Sediment.</title>
        <authorList>
            <person name="Zhou Z."/>
            <person name="Liu Y."/>
            <person name="Xu W."/>
            <person name="Pan J."/>
            <person name="Luo Z.H."/>
            <person name="Li M."/>
        </authorList>
    </citation>
    <scope>NUCLEOTIDE SEQUENCE [LARGE SCALE GENOMIC DNA]</scope>
    <source>
        <strain evidence="2">SpSt-381</strain>
    </source>
</reference>
<dbReference type="Pfam" id="PF13860">
    <property type="entry name" value="FlgD_ig"/>
    <property type="match status" value="1"/>
</dbReference>
<dbReference type="InterPro" id="IPR025965">
    <property type="entry name" value="FlgD/Vpr_Ig-like"/>
</dbReference>
<proteinExistence type="predicted"/>
<organism evidence="2">
    <name type="scientific">Eiseniibacteriota bacterium</name>
    <dbReference type="NCBI Taxonomy" id="2212470"/>
    <lineage>
        <taxon>Bacteria</taxon>
        <taxon>Candidatus Eiseniibacteriota</taxon>
    </lineage>
</organism>
<dbReference type="Gene3D" id="2.60.40.4070">
    <property type="match status" value="1"/>
</dbReference>
<dbReference type="EMBL" id="DSQF01000020">
    <property type="protein sequence ID" value="HGZ43738.1"/>
    <property type="molecule type" value="Genomic_DNA"/>
</dbReference>
<dbReference type="InterPro" id="IPR026444">
    <property type="entry name" value="Secre_tail"/>
</dbReference>
<dbReference type="Gene3D" id="2.120.10.70">
    <property type="entry name" value="Fucose-specific lectin"/>
    <property type="match status" value="1"/>
</dbReference>
<comment type="caution">
    <text evidence="2">The sequence shown here is derived from an EMBL/GenBank/DDBJ whole genome shotgun (WGS) entry which is preliminary data.</text>
</comment>
<gene>
    <name evidence="2" type="ORF">ENR23_10005</name>
</gene>
<evidence type="ECO:0000313" key="2">
    <source>
        <dbReference type="EMBL" id="HGZ43738.1"/>
    </source>
</evidence>
<dbReference type="AlphaFoldDB" id="A0A832I3E7"/>
<sequence>MAECGQAAQAADSLPSRLLRYQLLSLALSSESGTVASIFEDDLGAYNPSVWRLGTWSPTLNAYLEPGTLSTILRGRGYWLIQSDSTKKVDFDRPAAAPDTIELPLVQGPSLAAGAWNQLGNPFPFNVAVANWRVVKRDSLQTLGGAASRGWIDANMRVWDPDNSQYSAAGTIGRYRGFWAKLTDPDNSVQWTRWLPHDTVGNAGYWSTVRLDSKGNPHISFFFNSQLRYVTRRGDTWLKQIVEIPGVFGNSETAVFSNVDVDSVDQPYIAHMQWNPFRPAFTRRLPNGAWTPTELIEPGPTNNGWGIKLKLFRGAPRVAYADRGSPGAPLIKYAEKTVSGWSVETVSGLGDCPNQVNHDLGFDLSRTGVPHIATVSRSTPYGLRYFTKTGTTWVSELVDSLSSGSTGLTPSIAVDNNGVPHISYFDQANIDLKYAVKSGGTWVKETVDATGNTGNFSEIMIQPNGQPAIAFLEYSSMGVPNRIRYARRTGAGSWQIETVDDVGVSSGQAYLGATLTPEGNPVITYQGITPTFQLQLRLAEKTDGRWRIKVAPTPVPEPHNAPSAVRPEGASWAVGITARQGQRASETMYLGVAGTDAVPALRSAKAPEPPSGGMLSLSVARGEGEFVRDFQPPAETVRWEVRTEGGVAPGEQTLTFEGIDLPANLRLYLSDPEAGTVREVRAGEVVTLAARPRTLELIATTSPAGVPVAAGREGLAFAYPNPFRSSTGLAFRLARAGDLRVELFDVNGRRVQSLERAGASPGEHVLVWDGRDAGGRAVPSGIYLARWSAGGSGGTTRVVRVN</sequence>
<name>A0A832I3E7_UNCEI</name>
<dbReference type="NCBIfam" id="TIGR04183">
    <property type="entry name" value="Por_Secre_tail"/>
    <property type="match status" value="1"/>
</dbReference>
<protein>
    <submittedName>
        <fullName evidence="2">T9SS type A sorting domain-containing protein</fullName>
    </submittedName>
</protein>